<dbReference type="NCBIfam" id="TIGR00539">
    <property type="entry name" value="hemN_rel"/>
    <property type="match status" value="1"/>
</dbReference>
<proteinExistence type="inferred from homology"/>
<dbReference type="PROSITE" id="PS51918">
    <property type="entry name" value="RADICAL_SAM"/>
    <property type="match status" value="1"/>
</dbReference>
<dbReference type="SFLD" id="SFLDG01065">
    <property type="entry name" value="anaerobic_coproporphyrinogen-I"/>
    <property type="match status" value="1"/>
</dbReference>
<dbReference type="Gene3D" id="1.10.10.10">
    <property type="entry name" value="Winged helix-like DNA-binding domain superfamily/Winged helix DNA-binding domain"/>
    <property type="match status" value="1"/>
</dbReference>
<dbReference type="Gene3D" id="3.80.30.20">
    <property type="entry name" value="tm_1862 like domain"/>
    <property type="match status" value="1"/>
</dbReference>
<keyword evidence="2" id="KW-0411">Iron-sulfur</keyword>
<dbReference type="Pfam" id="PF06969">
    <property type="entry name" value="HemN_C"/>
    <property type="match status" value="1"/>
</dbReference>
<keyword evidence="2" id="KW-0004">4Fe-4S</keyword>
<evidence type="ECO:0000259" key="3">
    <source>
        <dbReference type="PROSITE" id="PS51918"/>
    </source>
</evidence>
<keyword evidence="5" id="KW-1185">Reference proteome</keyword>
<dbReference type="GO" id="GO:0006779">
    <property type="term" value="P:porphyrin-containing compound biosynthetic process"/>
    <property type="evidence" value="ECO:0007669"/>
    <property type="project" value="InterPro"/>
</dbReference>
<dbReference type="SMART" id="SM00729">
    <property type="entry name" value="Elp3"/>
    <property type="match status" value="1"/>
</dbReference>
<sequence length="375" mass="44618">MIPISLYIHIPWCIKKCPYCDFNSYTTKTKIDEIEYINFLIQDLEQDLHLINHRKIQNIFIGGGTPSLFNIESIHYLIQKIKKKVHLSKSTEITIEANPTNIEYKKIIEYNKIGINRISLGVQTFNNVHLKNLGRLYTEQDIKNVIHNMKSNQKNINFNIDIMHSLHNQSYFEAIEDLNKAISYNPNHISWYQLTIEPNTLFFYQKLNLTKDLETEKIIKQGNKILEKYGYIQYEISSYCKAGYQCKHNLNYWKFGDYIGIGCGAHGKITQKNKKIIRTVKFKNIHDYIKYNFLKKKYQISHKDIALEFFMNICRLKKKINKKDLYKKTGLKQQEINNQIKKCIQEGYIKNDYKYWEITKKGYQFLNSLLEIFVV</sequence>
<dbReference type="GO" id="GO:0046872">
    <property type="term" value="F:metal ion binding"/>
    <property type="evidence" value="ECO:0007669"/>
    <property type="project" value="UniProtKB-UniRule"/>
</dbReference>
<dbReference type="EMBL" id="CP034852">
    <property type="protein sequence ID" value="QCI26950.1"/>
    <property type="molecule type" value="Genomic_DNA"/>
</dbReference>
<keyword evidence="2" id="KW-0479">Metal-binding</keyword>
<comment type="function">
    <text evidence="2">Probably acts as a heme chaperone, transferring heme to an unknown acceptor. Binds one molecule of heme per monomer, possibly covalently. Binds 1 [4Fe-4S] cluster. The cluster is coordinated with 3 cysteines and an exchangeable S-adenosyl-L-methionine.</text>
</comment>
<evidence type="ECO:0000313" key="4">
    <source>
        <dbReference type="EMBL" id="QCI26950.1"/>
    </source>
</evidence>
<protein>
    <recommendedName>
        <fullName evidence="2">Heme chaperone HemW</fullName>
    </recommendedName>
</protein>
<dbReference type="SFLD" id="SFLDF00562">
    <property type="entry name" value="HemN-like__clustered_with_heat"/>
    <property type="match status" value="1"/>
</dbReference>
<comment type="similarity">
    <text evidence="1">Belongs to the anaerobic coproporphyrinogen-III oxidase family. HemW subfamily.</text>
</comment>
<dbReference type="Proteomes" id="UP000298782">
    <property type="component" value="Chromosome"/>
</dbReference>
<dbReference type="InterPro" id="IPR010723">
    <property type="entry name" value="HemN_C"/>
</dbReference>
<dbReference type="Pfam" id="PF04055">
    <property type="entry name" value="Radical_SAM"/>
    <property type="match status" value="1"/>
</dbReference>
<dbReference type="InterPro" id="IPR023404">
    <property type="entry name" value="rSAM_horseshoe"/>
</dbReference>
<dbReference type="SFLD" id="SFLDF00288">
    <property type="entry name" value="HemN-like__clustered_with_nucl"/>
    <property type="match status" value="1"/>
</dbReference>
<accession>A0A4D6YLN5</accession>
<dbReference type="AlphaFoldDB" id="A0A4D6YLN5"/>
<dbReference type="SFLD" id="SFLDS00029">
    <property type="entry name" value="Radical_SAM"/>
    <property type="match status" value="1"/>
</dbReference>
<keyword evidence="2" id="KW-0349">Heme</keyword>
<feature type="domain" description="Radical SAM core" evidence="3">
    <location>
        <begin position="1"/>
        <end position="235"/>
    </location>
</feature>
<dbReference type="OrthoDB" id="9808022at2"/>
<dbReference type="InterPro" id="IPR006638">
    <property type="entry name" value="Elp3/MiaA/NifB-like_rSAM"/>
</dbReference>
<evidence type="ECO:0000313" key="5">
    <source>
        <dbReference type="Proteomes" id="UP000298782"/>
    </source>
</evidence>
<dbReference type="SUPFAM" id="SSF102114">
    <property type="entry name" value="Radical SAM enzymes"/>
    <property type="match status" value="1"/>
</dbReference>
<keyword evidence="2" id="KW-0408">Iron</keyword>
<dbReference type="InterPro" id="IPR004559">
    <property type="entry name" value="HemW-like"/>
</dbReference>
<evidence type="ECO:0000256" key="1">
    <source>
        <dbReference type="ARBA" id="ARBA00006100"/>
    </source>
</evidence>
<dbReference type="GO" id="GO:0051539">
    <property type="term" value="F:4 iron, 4 sulfur cluster binding"/>
    <property type="evidence" value="ECO:0007669"/>
    <property type="project" value="UniProtKB-UniRule"/>
</dbReference>
<dbReference type="PANTHER" id="PTHR13932:SF5">
    <property type="entry name" value="RADICAL S-ADENOSYL METHIONINE DOMAIN-CONTAINING PROTEIN 1, MITOCHONDRIAL"/>
    <property type="match status" value="1"/>
</dbReference>
<keyword evidence="2" id="KW-0963">Cytoplasm</keyword>
<dbReference type="RefSeq" id="WP_158353809.1">
    <property type="nucleotide sequence ID" value="NZ_CP034852.1"/>
</dbReference>
<organism evidence="4 5">
    <name type="scientific">Buchnera aphidicola</name>
    <name type="common">Thelaxes californica</name>
    <dbReference type="NCBI Taxonomy" id="1315998"/>
    <lineage>
        <taxon>Bacteria</taxon>
        <taxon>Pseudomonadati</taxon>
        <taxon>Pseudomonadota</taxon>
        <taxon>Gammaproteobacteria</taxon>
        <taxon>Enterobacterales</taxon>
        <taxon>Erwiniaceae</taxon>
        <taxon>Buchnera</taxon>
    </lineage>
</organism>
<comment type="subcellular location">
    <subcellularLocation>
        <location evidence="2">Cytoplasm</location>
    </subcellularLocation>
</comment>
<dbReference type="PANTHER" id="PTHR13932">
    <property type="entry name" value="COPROPORPHYRINIGEN III OXIDASE"/>
    <property type="match status" value="1"/>
</dbReference>
<name>A0A4D6YLN5_9GAMM</name>
<keyword evidence="2" id="KW-0949">S-adenosyl-L-methionine</keyword>
<dbReference type="CDD" id="cd01335">
    <property type="entry name" value="Radical_SAM"/>
    <property type="match status" value="1"/>
</dbReference>
<keyword evidence="2" id="KW-0143">Chaperone</keyword>
<dbReference type="InterPro" id="IPR007197">
    <property type="entry name" value="rSAM"/>
</dbReference>
<dbReference type="GO" id="GO:0004109">
    <property type="term" value="F:coproporphyrinogen oxidase activity"/>
    <property type="evidence" value="ECO:0007669"/>
    <property type="project" value="InterPro"/>
</dbReference>
<dbReference type="GO" id="GO:0005737">
    <property type="term" value="C:cytoplasm"/>
    <property type="evidence" value="ECO:0007669"/>
    <property type="project" value="UniProtKB-SubCell"/>
</dbReference>
<evidence type="ECO:0000256" key="2">
    <source>
        <dbReference type="RuleBase" id="RU364116"/>
    </source>
</evidence>
<dbReference type="InterPro" id="IPR036388">
    <property type="entry name" value="WH-like_DNA-bd_sf"/>
</dbReference>
<reference evidence="4 5" key="1">
    <citation type="submission" date="2018-12" db="EMBL/GenBank/DDBJ databases">
        <authorList>
            <person name="Chong R.A."/>
        </authorList>
    </citation>
    <scope>NUCLEOTIDE SEQUENCE [LARGE SCALE GENOMIC DNA]</scope>
    <source>
        <strain evidence="4 5">Tca</strain>
    </source>
</reference>
<dbReference type="InterPro" id="IPR058240">
    <property type="entry name" value="rSAM_sf"/>
</dbReference>
<dbReference type="InterPro" id="IPR034505">
    <property type="entry name" value="Coproporphyrinogen-III_oxidase"/>
</dbReference>
<reference evidence="4 5" key="2">
    <citation type="submission" date="2019-05" db="EMBL/GenBank/DDBJ databases">
        <title>Genome evolution of the obligate endosymbiont Buchnera aphidicola.</title>
        <authorList>
            <person name="Moran N.A."/>
        </authorList>
    </citation>
    <scope>NUCLEOTIDE SEQUENCE [LARGE SCALE GENOMIC DNA]</scope>
    <source>
        <strain evidence="4 5">Tca</strain>
    </source>
</reference>
<gene>
    <name evidence="4" type="primary">hemW</name>
    <name evidence="4" type="ORF">D9V80_02215</name>
</gene>